<feature type="transmembrane region" description="Helical" evidence="2">
    <location>
        <begin position="223"/>
        <end position="246"/>
    </location>
</feature>
<evidence type="ECO:0008006" key="5">
    <source>
        <dbReference type="Google" id="ProtNLM"/>
    </source>
</evidence>
<feature type="transmembrane region" description="Helical" evidence="2">
    <location>
        <begin position="107"/>
        <end position="129"/>
    </location>
</feature>
<reference evidence="3 4" key="1">
    <citation type="submission" date="2014-02" db="EMBL/GenBank/DDBJ databases">
        <title>Transposable element dynamics among asymbiotic and ectomycorrhizal Amanita fungi.</title>
        <authorList>
            <consortium name="DOE Joint Genome Institute"/>
            <person name="Hess J."/>
            <person name="Skrede I."/>
            <person name="Wolfe B."/>
            <person name="LaButti K."/>
            <person name="Ohm R.A."/>
            <person name="Grigoriev I.V."/>
            <person name="Pringle A."/>
        </authorList>
    </citation>
    <scope>NUCLEOTIDE SEQUENCE [LARGE SCALE GENOMIC DNA]</scope>
    <source>
        <strain evidence="3 4">SKay4041</strain>
    </source>
</reference>
<feature type="region of interest" description="Disordered" evidence="1">
    <location>
        <begin position="274"/>
        <end position="320"/>
    </location>
</feature>
<protein>
    <recommendedName>
        <fullName evidence="5">G-protein coupled receptors family 1 profile domain-containing protein</fullName>
    </recommendedName>
</protein>
<keyword evidence="4" id="KW-1185">Reference proteome</keyword>
<sequence length="320" mass="35641">MISVNGAFVSGTFVQSLLYGLYIASTVHSLRWLLFVDEGWRLRDVRAIKWPMLAVSSLLFFFTTADLLLTILQTLSVAIRGAKGFHTPWNTATISIEKWTIITADSVLVLIIIFPMLMCIGDVICSIIYTRWSVLRDRGSSKLPIQLGHIQDVFYACTIALNIYATSAITFKIWLVTRFSAQAGRRLRLTMRIVAESGLLYTLTSILLLLSLIPGIGGLGDSVIIFQALSDAINFSMIGIAFNLIIIRVAQQRAEEEGASSMNPMESMSTMHFGTPGVQRNPSHREQNCPMRQATSSLKDFSEKGPEQDQKDEILLDRVD</sequence>
<dbReference type="Proteomes" id="UP000242287">
    <property type="component" value="Unassembled WGS sequence"/>
</dbReference>
<gene>
    <name evidence="3" type="ORF">AMATHDRAFT_88361</name>
</gene>
<feature type="transmembrane region" description="Helical" evidence="2">
    <location>
        <begin position="7"/>
        <end position="30"/>
    </location>
</feature>
<dbReference type="EMBL" id="KZ302200">
    <property type="protein sequence ID" value="PFH46379.1"/>
    <property type="molecule type" value="Genomic_DNA"/>
</dbReference>
<proteinExistence type="predicted"/>
<feature type="compositionally biased region" description="Basic and acidic residues" evidence="1">
    <location>
        <begin position="300"/>
        <end position="320"/>
    </location>
</feature>
<keyword evidence="2" id="KW-0472">Membrane</keyword>
<name>A0A2A9N805_9AGAR</name>
<feature type="transmembrane region" description="Helical" evidence="2">
    <location>
        <begin position="153"/>
        <end position="177"/>
    </location>
</feature>
<accession>A0A2A9N805</accession>
<keyword evidence="2" id="KW-1133">Transmembrane helix</keyword>
<evidence type="ECO:0000313" key="3">
    <source>
        <dbReference type="EMBL" id="PFH46379.1"/>
    </source>
</evidence>
<feature type="transmembrane region" description="Helical" evidence="2">
    <location>
        <begin position="198"/>
        <end position="217"/>
    </location>
</feature>
<feature type="transmembrane region" description="Helical" evidence="2">
    <location>
        <begin position="50"/>
        <end position="72"/>
    </location>
</feature>
<dbReference type="AlphaFoldDB" id="A0A2A9N805"/>
<organism evidence="3 4">
    <name type="scientific">Amanita thiersii Skay4041</name>
    <dbReference type="NCBI Taxonomy" id="703135"/>
    <lineage>
        <taxon>Eukaryota</taxon>
        <taxon>Fungi</taxon>
        <taxon>Dikarya</taxon>
        <taxon>Basidiomycota</taxon>
        <taxon>Agaricomycotina</taxon>
        <taxon>Agaricomycetes</taxon>
        <taxon>Agaricomycetidae</taxon>
        <taxon>Agaricales</taxon>
        <taxon>Pluteineae</taxon>
        <taxon>Amanitaceae</taxon>
        <taxon>Amanita</taxon>
    </lineage>
</organism>
<evidence type="ECO:0000256" key="1">
    <source>
        <dbReference type="SAM" id="MobiDB-lite"/>
    </source>
</evidence>
<evidence type="ECO:0000256" key="2">
    <source>
        <dbReference type="SAM" id="Phobius"/>
    </source>
</evidence>
<dbReference type="OrthoDB" id="3357408at2759"/>
<keyword evidence="2" id="KW-0812">Transmembrane</keyword>
<evidence type="ECO:0000313" key="4">
    <source>
        <dbReference type="Proteomes" id="UP000242287"/>
    </source>
</evidence>